<feature type="signal peptide" evidence="2">
    <location>
        <begin position="1"/>
        <end position="27"/>
    </location>
</feature>
<feature type="chain" id="PRO_5044307121" evidence="2">
    <location>
        <begin position="28"/>
        <end position="81"/>
    </location>
</feature>
<proteinExistence type="predicted"/>
<comment type="caution">
    <text evidence="3">The sequence shown here is derived from an EMBL/GenBank/DDBJ whole genome shotgun (WGS) entry which is preliminary data.</text>
</comment>
<dbReference type="PROSITE" id="PS51257">
    <property type="entry name" value="PROKAR_LIPOPROTEIN"/>
    <property type="match status" value="1"/>
</dbReference>
<evidence type="ECO:0000313" key="6">
    <source>
        <dbReference type="Proteomes" id="UP000279331"/>
    </source>
</evidence>
<evidence type="ECO:0000313" key="3">
    <source>
        <dbReference type="EMBL" id="VAZ86590.1"/>
    </source>
</evidence>
<dbReference type="EMBL" id="UPHM01000146">
    <property type="protein sequence ID" value="VBA30973.1"/>
    <property type="molecule type" value="Genomic_DNA"/>
</dbReference>
<dbReference type="EMBL" id="UPHL01000158">
    <property type="protein sequence ID" value="VAZ86590.1"/>
    <property type="molecule type" value="Genomic_DNA"/>
</dbReference>
<organism evidence="3 6">
    <name type="scientific">Mycobacterium persicum</name>
    <dbReference type="NCBI Taxonomy" id="1487726"/>
    <lineage>
        <taxon>Bacteria</taxon>
        <taxon>Bacillati</taxon>
        <taxon>Actinomycetota</taxon>
        <taxon>Actinomycetes</taxon>
        <taxon>Mycobacteriales</taxon>
        <taxon>Mycobacteriaceae</taxon>
        <taxon>Mycobacterium</taxon>
    </lineage>
</organism>
<name>A0AB38V1W2_9MYCO</name>
<dbReference type="AlphaFoldDB" id="A0AB38V1W2"/>
<dbReference type="RefSeq" id="WP_131808382.1">
    <property type="nucleotide sequence ID" value="NZ_LWCM01000151.1"/>
</dbReference>
<evidence type="ECO:0000313" key="5">
    <source>
        <dbReference type="Proteomes" id="UP000271464"/>
    </source>
</evidence>
<keyword evidence="2" id="KW-0732">Signal</keyword>
<accession>A0AB38V1W2</accession>
<evidence type="ECO:0000256" key="1">
    <source>
        <dbReference type="SAM" id="MobiDB-lite"/>
    </source>
</evidence>
<gene>
    <name evidence="3" type="ORF">LAUMK42_05439</name>
    <name evidence="4" type="ORF">LAUMK4_05302</name>
</gene>
<reference evidence="5 6" key="1">
    <citation type="submission" date="2018-09" db="EMBL/GenBank/DDBJ databases">
        <authorList>
            <person name="Tagini F."/>
        </authorList>
    </citation>
    <scope>NUCLEOTIDE SEQUENCE [LARGE SCALE GENOMIC DNA]</scope>
    <source>
        <strain evidence="4 5">MK4</strain>
        <strain evidence="3 6">MK42</strain>
    </source>
</reference>
<protein>
    <submittedName>
        <fullName evidence="3">Uncharacterized protein</fullName>
    </submittedName>
</protein>
<sequence>MEIPVRKVLVAVVAAGLAFGGCTTASAAPTPDAFLAYLPSALAIRPGWSAPRLPNPVPDGCPSESPATVARPPARSLPWAA</sequence>
<evidence type="ECO:0000313" key="4">
    <source>
        <dbReference type="EMBL" id="VBA30973.1"/>
    </source>
</evidence>
<dbReference type="Proteomes" id="UP000279331">
    <property type="component" value="Unassembled WGS sequence"/>
</dbReference>
<keyword evidence="5" id="KW-1185">Reference proteome</keyword>
<dbReference type="Proteomes" id="UP000271464">
    <property type="component" value="Unassembled WGS sequence"/>
</dbReference>
<feature type="region of interest" description="Disordered" evidence="1">
    <location>
        <begin position="53"/>
        <end position="81"/>
    </location>
</feature>
<evidence type="ECO:0000256" key="2">
    <source>
        <dbReference type="SAM" id="SignalP"/>
    </source>
</evidence>